<sequence length="270" mass="30161">MTDDSKHLYAHFRAEILWMIQPILASQQNDESYFGCNLIIEPCDLGGCIIVAISRTAMAVFRDPSGYCTTAMSALVPEAAFEHCKPHAAIPMSYCGQQYSPRLPEWSQAGDVVMHSAGMFVGTKMRHPDWMAEDDEFYPCLYQRTGAVGSLEVGIDYKAEPGRSVSWRAPLTQAMELPAREEDIIGINPGVIGLFERMHNTVTENRQNGIHFYALQTTNSTTGHGPIILRMHDYPDFVGVMMPMSLPKDPQRDLPEWLTTTFPETQGGVQ</sequence>
<accession>A0A5C5CTV7</accession>
<protein>
    <submittedName>
        <fullName evidence="2">Uncharacterized protein</fullName>
    </submittedName>
</protein>
<dbReference type="RefSeq" id="WP_140019608.1">
    <property type="nucleotide sequence ID" value="NZ_JACIEX010000002.1"/>
</dbReference>
<reference evidence="2" key="2">
    <citation type="submission" date="2019-06" db="EMBL/GenBank/DDBJ databases">
        <authorList>
            <person name="Hu M."/>
        </authorList>
    </citation>
    <scope>NUCLEOTIDE SEQUENCE</scope>
    <source>
        <strain evidence="2">08RB2639</strain>
    </source>
</reference>
<dbReference type="EMBL" id="JACIEX010000002">
    <property type="protein sequence ID" value="MBB4092651.1"/>
    <property type="molecule type" value="Genomic_DNA"/>
</dbReference>
<evidence type="ECO:0000313" key="2">
    <source>
        <dbReference type="EMBL" id="TNV14471.1"/>
    </source>
</evidence>
<keyword evidence="4" id="KW-1185">Reference proteome</keyword>
<dbReference type="Proteomes" id="UP000553980">
    <property type="component" value="Unassembled WGS sequence"/>
</dbReference>
<reference evidence="1 4" key="3">
    <citation type="submission" date="2020-08" db="EMBL/GenBank/DDBJ databases">
        <title>Genomic Encyclopedia of Type Strains, Phase IV (KMG-IV): sequencing the most valuable type-strain genomes for metagenomic binning, comparative biology and taxonomic classification.</title>
        <authorList>
            <person name="Goeker M."/>
        </authorList>
    </citation>
    <scope>NUCLEOTIDE SEQUENCE [LARGE SCALE GENOMIC DNA]</scope>
    <source>
        <strain evidence="1 4">DSM 23868</strain>
    </source>
</reference>
<evidence type="ECO:0000313" key="1">
    <source>
        <dbReference type="EMBL" id="MBB4092651.1"/>
    </source>
</evidence>
<reference evidence="2 3" key="1">
    <citation type="journal article" date="2011" name="Int. J. Syst. Evol. Microbiol.">
        <title>Ochrobactrum pecoris sp. nov., isolated from farm animals.</title>
        <authorList>
            <person name="Kampfer P."/>
            <person name="Huber B."/>
            <person name="Busse H.J."/>
            <person name="Scholz H.C."/>
            <person name="Tomaso H."/>
            <person name="Hotzel H."/>
            <person name="Melzer F."/>
        </authorList>
    </citation>
    <scope>NUCLEOTIDE SEQUENCE [LARGE SCALE GENOMIC DNA]</scope>
    <source>
        <strain evidence="2 3">08RB2639</strain>
    </source>
</reference>
<proteinExistence type="predicted"/>
<organism evidence="2 3">
    <name type="scientific">Brucella pecoris</name>
    <dbReference type="NCBI Taxonomy" id="867683"/>
    <lineage>
        <taxon>Bacteria</taxon>
        <taxon>Pseudomonadati</taxon>
        <taxon>Pseudomonadota</taxon>
        <taxon>Alphaproteobacteria</taxon>
        <taxon>Hyphomicrobiales</taxon>
        <taxon>Brucellaceae</taxon>
        <taxon>Brucella/Ochrobactrum group</taxon>
        <taxon>Brucella</taxon>
    </lineage>
</organism>
<dbReference type="EMBL" id="VEWK01000002">
    <property type="protein sequence ID" value="TNV14471.1"/>
    <property type="molecule type" value="Genomic_DNA"/>
</dbReference>
<dbReference type="Proteomes" id="UP000313390">
    <property type="component" value="Unassembled WGS sequence"/>
</dbReference>
<evidence type="ECO:0000313" key="4">
    <source>
        <dbReference type="Proteomes" id="UP000553980"/>
    </source>
</evidence>
<gene>
    <name evidence="2" type="ORF">FIB18_04370</name>
    <name evidence="1" type="ORF">GGQ79_001136</name>
</gene>
<comment type="caution">
    <text evidence="2">The sequence shown here is derived from an EMBL/GenBank/DDBJ whole genome shotgun (WGS) entry which is preliminary data.</text>
</comment>
<dbReference type="AlphaFoldDB" id="A0A5C5CTV7"/>
<dbReference type="OrthoDB" id="8410996at2"/>
<name>A0A5C5CTV7_9HYPH</name>
<evidence type="ECO:0000313" key="3">
    <source>
        <dbReference type="Proteomes" id="UP000313390"/>
    </source>
</evidence>